<gene>
    <name evidence="7" type="ORF">PV08_00996</name>
</gene>
<dbReference type="HOGENOM" id="CLU_063707_0_0_1"/>
<evidence type="ECO:0000313" key="8">
    <source>
        <dbReference type="Proteomes" id="UP000053328"/>
    </source>
</evidence>
<dbReference type="AlphaFoldDB" id="A0A0D1YYQ4"/>
<keyword evidence="4 6" id="KW-0472">Membrane</keyword>
<evidence type="ECO:0000256" key="5">
    <source>
        <dbReference type="SAM" id="MobiDB-lite"/>
    </source>
</evidence>
<dbReference type="EMBL" id="KN847492">
    <property type="protein sequence ID" value="KIW20421.1"/>
    <property type="molecule type" value="Genomic_DNA"/>
</dbReference>
<proteinExistence type="predicted"/>
<dbReference type="PANTHER" id="PTHR15549">
    <property type="entry name" value="PAIRED IMMUNOGLOBULIN-LIKE TYPE 2 RECEPTOR"/>
    <property type="match status" value="1"/>
</dbReference>
<name>A0A0D1YYQ4_9EURO</name>
<evidence type="ECO:0000256" key="2">
    <source>
        <dbReference type="ARBA" id="ARBA00022692"/>
    </source>
</evidence>
<dbReference type="GO" id="GO:0071944">
    <property type="term" value="C:cell periphery"/>
    <property type="evidence" value="ECO:0007669"/>
    <property type="project" value="UniProtKB-ARBA"/>
</dbReference>
<protein>
    <submittedName>
        <fullName evidence="7">Uncharacterized protein</fullName>
    </submittedName>
</protein>
<evidence type="ECO:0000256" key="3">
    <source>
        <dbReference type="ARBA" id="ARBA00022989"/>
    </source>
</evidence>
<dbReference type="VEuPathDB" id="FungiDB:PV08_00996"/>
<keyword evidence="8" id="KW-1185">Reference proteome</keyword>
<keyword evidence="2 6" id="KW-0812">Transmembrane</keyword>
<evidence type="ECO:0000256" key="1">
    <source>
        <dbReference type="ARBA" id="ARBA00004167"/>
    </source>
</evidence>
<feature type="transmembrane region" description="Helical" evidence="6">
    <location>
        <begin position="131"/>
        <end position="152"/>
    </location>
</feature>
<comment type="subcellular location">
    <subcellularLocation>
        <location evidence="1">Membrane</location>
        <topology evidence="1">Single-pass membrane protein</topology>
    </subcellularLocation>
</comment>
<reference evidence="7 8" key="1">
    <citation type="submission" date="2015-01" db="EMBL/GenBank/DDBJ databases">
        <title>The Genome Sequence of Exophiala spinifera CBS89968.</title>
        <authorList>
            <consortium name="The Broad Institute Genomics Platform"/>
            <person name="Cuomo C."/>
            <person name="de Hoog S."/>
            <person name="Gorbushina A."/>
            <person name="Stielow B."/>
            <person name="Teixiera M."/>
            <person name="Abouelleil A."/>
            <person name="Chapman S.B."/>
            <person name="Priest M."/>
            <person name="Young S.K."/>
            <person name="Wortman J."/>
            <person name="Nusbaum C."/>
            <person name="Birren B."/>
        </authorList>
    </citation>
    <scope>NUCLEOTIDE SEQUENCE [LARGE SCALE GENOMIC DNA]</scope>
    <source>
        <strain evidence="7 8">CBS 89968</strain>
    </source>
</reference>
<dbReference type="STRING" id="91928.A0A0D1YYQ4"/>
<evidence type="ECO:0000256" key="6">
    <source>
        <dbReference type="SAM" id="Phobius"/>
    </source>
</evidence>
<evidence type="ECO:0000256" key="4">
    <source>
        <dbReference type="ARBA" id="ARBA00023136"/>
    </source>
</evidence>
<dbReference type="InterPro" id="IPR051694">
    <property type="entry name" value="Immunoregulatory_rcpt-like"/>
</dbReference>
<dbReference type="GeneID" id="27328079"/>
<organism evidence="7 8">
    <name type="scientific">Exophiala spinifera</name>
    <dbReference type="NCBI Taxonomy" id="91928"/>
    <lineage>
        <taxon>Eukaryota</taxon>
        <taxon>Fungi</taxon>
        <taxon>Dikarya</taxon>
        <taxon>Ascomycota</taxon>
        <taxon>Pezizomycotina</taxon>
        <taxon>Eurotiomycetes</taxon>
        <taxon>Chaetothyriomycetidae</taxon>
        <taxon>Chaetothyriales</taxon>
        <taxon>Herpotrichiellaceae</taxon>
        <taxon>Exophiala</taxon>
    </lineage>
</organism>
<dbReference type="GO" id="GO:0016020">
    <property type="term" value="C:membrane"/>
    <property type="evidence" value="ECO:0007669"/>
    <property type="project" value="UniProtKB-SubCell"/>
</dbReference>
<accession>A0A0D1YYQ4</accession>
<keyword evidence="3 6" id="KW-1133">Transmembrane helix</keyword>
<feature type="region of interest" description="Disordered" evidence="5">
    <location>
        <begin position="110"/>
        <end position="129"/>
    </location>
</feature>
<sequence>MSWLWRREHPCTPPNTITITQTILQGAATSRITSTDSALSTLSAEFTFGAINFGQGDSSRTPGASATDSGSLLTSGFAGTPPVTSITLSSTVPTTKTIHLVSASASATSSATSSACPTQSSSSSSSKHSGAIAGGVLGGMAGVALILLLLLWCSRRHSKFKLTFKRKMINTVDEQKREDAVQQERGFAMQRLEQNHEIPSPRSFDFGLPKVPQNSTPIMPKQWI</sequence>
<dbReference type="Proteomes" id="UP000053328">
    <property type="component" value="Unassembled WGS sequence"/>
</dbReference>
<evidence type="ECO:0000313" key="7">
    <source>
        <dbReference type="EMBL" id="KIW20421.1"/>
    </source>
</evidence>
<dbReference type="PANTHER" id="PTHR15549:SF26">
    <property type="entry name" value="AXIAL BUDDING PATTERN PROTEIN 2-RELATED"/>
    <property type="match status" value="1"/>
</dbReference>
<dbReference type="RefSeq" id="XP_016240637.1">
    <property type="nucleotide sequence ID" value="XM_016375361.1"/>
</dbReference>
<dbReference type="OrthoDB" id="4121284at2759"/>